<keyword evidence="1" id="KW-0677">Repeat</keyword>
<dbReference type="EMBL" id="JAGPYM010000004">
    <property type="protein sequence ID" value="KAH6895227.1"/>
    <property type="molecule type" value="Genomic_DNA"/>
</dbReference>
<dbReference type="Proteomes" id="UP000777438">
    <property type="component" value="Unassembled WGS sequence"/>
</dbReference>
<proteinExistence type="predicted"/>
<dbReference type="InterPro" id="IPR054471">
    <property type="entry name" value="GPIID_WHD"/>
</dbReference>
<accession>A0A9P8WDX3</accession>
<dbReference type="OrthoDB" id="1577640at2759"/>
<evidence type="ECO:0000259" key="3">
    <source>
        <dbReference type="Pfam" id="PF22939"/>
    </source>
</evidence>
<dbReference type="InterPro" id="IPR056884">
    <property type="entry name" value="NPHP3-like_N"/>
</dbReference>
<dbReference type="Gene3D" id="3.40.50.300">
    <property type="entry name" value="P-loop containing nucleotide triphosphate hydrolases"/>
    <property type="match status" value="1"/>
</dbReference>
<dbReference type="PROSITE" id="PS50088">
    <property type="entry name" value="ANK_REPEAT"/>
    <property type="match status" value="1"/>
</dbReference>
<dbReference type="SMART" id="SM00248">
    <property type="entry name" value="ANK"/>
    <property type="match status" value="2"/>
</dbReference>
<dbReference type="PANTHER" id="PTHR10039">
    <property type="entry name" value="AMELOGENIN"/>
    <property type="match status" value="1"/>
</dbReference>
<name>A0A9P8WDX3_9HYPO</name>
<organism evidence="5 6">
    <name type="scientific">Thelonectria olida</name>
    <dbReference type="NCBI Taxonomy" id="1576542"/>
    <lineage>
        <taxon>Eukaryota</taxon>
        <taxon>Fungi</taxon>
        <taxon>Dikarya</taxon>
        <taxon>Ascomycota</taxon>
        <taxon>Pezizomycotina</taxon>
        <taxon>Sordariomycetes</taxon>
        <taxon>Hypocreomycetidae</taxon>
        <taxon>Hypocreales</taxon>
        <taxon>Nectriaceae</taxon>
        <taxon>Thelonectria</taxon>
    </lineage>
</organism>
<sequence>MPSNTFAMAEVAFGALEAAVCITEIVKLLHSYITGVKEAKDDIRKLTQELFGLKGALEHFDLHDTHIDKTIQPQVDGMLEMTQETLNDIQRRIGKPPSSGLGKVARSLSWPFKSGEIQKHVNTIERAKTWFIMIILKDTSETTLAIYDQVKALAEILHQDIIEKQATKMIQERDQLLEWLAPVNAQEMIKKAAQNKIPGTGRWIMDEAFSDWLELPDSKKPIVWITGKSGSGKTVLFSTIVDELQEICSTDSSSNSNLGYHCCSLDDAASQQISNIFGSIIAHAGNLKPEILQHISPYRRANTSLVPQNNLAIPQINEILGHILASCGIFYILIDAVNETPHEHELVQALVQLCEQYSQIRVLVTCTREPLVELPCIKELGMNVNAVDNDIDAYVVHRLATEPCFRILSPKIQAEIQQKIAAGADGMFRWAKLCMDRLSVLRTGRDVKDALQDMPTTLNDTYTSILGRILEHDREIAREALLWLCFSLRPLTLDELAEAVVLRESDTSIDDDCRLTNPIIIVDICRDLVVRSPPAVRLAHDSIRTFLTSSHIRQTSASFFALDSAAAHSRILCKSLCYLRLDVFASGPVTEVEDFYHRVKSYPLSSYATTYWPIHSERYPLTQNDEALILSFFATKALPNGSSFDSWVQLLLETHSPQAIKRSEPLYYAASFNMLSILKLLLRPELGVDLNRPGGRFGSTPLFTAVWRRNVEAAKLLLDAGADPFLGDGDGVAKHPMTTYELAQRFQLKEILKAIEELNA</sequence>
<dbReference type="PROSITE" id="PS50297">
    <property type="entry name" value="ANK_REP_REGION"/>
    <property type="match status" value="1"/>
</dbReference>
<dbReference type="InterPro" id="IPR036770">
    <property type="entry name" value="Ankyrin_rpt-contain_sf"/>
</dbReference>
<keyword evidence="6" id="KW-1185">Reference proteome</keyword>
<evidence type="ECO:0000313" key="5">
    <source>
        <dbReference type="EMBL" id="KAH6895227.1"/>
    </source>
</evidence>
<dbReference type="Pfam" id="PF12796">
    <property type="entry name" value="Ank_2"/>
    <property type="match status" value="1"/>
</dbReference>
<dbReference type="SUPFAM" id="SSF48403">
    <property type="entry name" value="Ankyrin repeat"/>
    <property type="match status" value="1"/>
</dbReference>
<dbReference type="Gene3D" id="1.25.40.20">
    <property type="entry name" value="Ankyrin repeat-containing domain"/>
    <property type="match status" value="1"/>
</dbReference>
<comment type="caution">
    <text evidence="5">The sequence shown here is derived from an EMBL/GenBank/DDBJ whole genome shotgun (WGS) entry which is preliminary data.</text>
</comment>
<evidence type="ECO:0000313" key="6">
    <source>
        <dbReference type="Proteomes" id="UP000777438"/>
    </source>
</evidence>
<keyword evidence="2" id="KW-0040">ANK repeat</keyword>
<dbReference type="SUPFAM" id="SSF52540">
    <property type="entry name" value="P-loop containing nucleoside triphosphate hydrolases"/>
    <property type="match status" value="1"/>
</dbReference>
<reference evidence="5 6" key="1">
    <citation type="journal article" date="2021" name="Nat. Commun.">
        <title>Genetic determinants of endophytism in the Arabidopsis root mycobiome.</title>
        <authorList>
            <person name="Mesny F."/>
            <person name="Miyauchi S."/>
            <person name="Thiergart T."/>
            <person name="Pickel B."/>
            <person name="Atanasova L."/>
            <person name="Karlsson M."/>
            <person name="Huettel B."/>
            <person name="Barry K.W."/>
            <person name="Haridas S."/>
            <person name="Chen C."/>
            <person name="Bauer D."/>
            <person name="Andreopoulos W."/>
            <person name="Pangilinan J."/>
            <person name="LaButti K."/>
            <person name="Riley R."/>
            <person name="Lipzen A."/>
            <person name="Clum A."/>
            <person name="Drula E."/>
            <person name="Henrissat B."/>
            <person name="Kohler A."/>
            <person name="Grigoriev I.V."/>
            <person name="Martin F.M."/>
            <person name="Hacquard S."/>
        </authorList>
    </citation>
    <scope>NUCLEOTIDE SEQUENCE [LARGE SCALE GENOMIC DNA]</scope>
    <source>
        <strain evidence="5 6">MPI-CAGE-CH-0241</strain>
    </source>
</reference>
<evidence type="ECO:0000256" key="1">
    <source>
        <dbReference type="ARBA" id="ARBA00022737"/>
    </source>
</evidence>
<evidence type="ECO:0000259" key="4">
    <source>
        <dbReference type="Pfam" id="PF24883"/>
    </source>
</evidence>
<feature type="repeat" description="ANK" evidence="2">
    <location>
        <begin position="697"/>
        <end position="729"/>
    </location>
</feature>
<evidence type="ECO:0000256" key="2">
    <source>
        <dbReference type="PROSITE-ProRule" id="PRU00023"/>
    </source>
</evidence>
<feature type="domain" description="GPI inositol-deacylase winged helix" evidence="3">
    <location>
        <begin position="473"/>
        <end position="555"/>
    </location>
</feature>
<dbReference type="InterPro" id="IPR002110">
    <property type="entry name" value="Ankyrin_rpt"/>
</dbReference>
<dbReference type="Pfam" id="PF22939">
    <property type="entry name" value="WHD_GPIID"/>
    <property type="match status" value="1"/>
</dbReference>
<dbReference type="AlphaFoldDB" id="A0A9P8WDX3"/>
<dbReference type="Pfam" id="PF24883">
    <property type="entry name" value="NPHP3_N"/>
    <property type="match status" value="1"/>
</dbReference>
<dbReference type="InterPro" id="IPR027417">
    <property type="entry name" value="P-loop_NTPase"/>
</dbReference>
<dbReference type="PANTHER" id="PTHR10039:SF16">
    <property type="entry name" value="GPI INOSITOL-DEACYLASE"/>
    <property type="match status" value="1"/>
</dbReference>
<protein>
    <submittedName>
        <fullName evidence="5">Ankyrin repeat protein</fullName>
    </submittedName>
</protein>
<feature type="domain" description="Nephrocystin 3-like N-terminal" evidence="4">
    <location>
        <begin position="199"/>
        <end position="366"/>
    </location>
</feature>
<gene>
    <name evidence="5" type="ORF">B0T10DRAFT_210842</name>
</gene>